<dbReference type="RefSeq" id="WP_180910418.1">
    <property type="nucleotide sequence ID" value="NZ_CAIJDP010000088.1"/>
</dbReference>
<feature type="domain" description="Glycosyl transferase family 1" evidence="2">
    <location>
        <begin position="185"/>
        <end position="333"/>
    </location>
</feature>
<dbReference type="Pfam" id="PF00534">
    <property type="entry name" value="Glycos_transf_1"/>
    <property type="match status" value="1"/>
</dbReference>
<evidence type="ECO:0000313" key="4">
    <source>
        <dbReference type="Proteomes" id="UP000530060"/>
    </source>
</evidence>
<dbReference type="CDD" id="cd03801">
    <property type="entry name" value="GT4_PimA-like"/>
    <property type="match status" value="1"/>
</dbReference>
<dbReference type="Proteomes" id="UP000530060">
    <property type="component" value="Unassembled WGS sequence"/>
</dbReference>
<dbReference type="InterPro" id="IPR001296">
    <property type="entry name" value="Glyco_trans_1"/>
</dbReference>
<gene>
    <name evidence="3" type="ORF">FLAT13_04410</name>
</gene>
<dbReference type="GO" id="GO:0016757">
    <property type="term" value="F:glycosyltransferase activity"/>
    <property type="evidence" value="ECO:0007669"/>
    <property type="project" value="InterPro"/>
</dbReference>
<organism evidence="3 4">
    <name type="scientific">Flavobacterium salmonis</name>
    <dbReference type="NCBI Taxonomy" id="2654844"/>
    <lineage>
        <taxon>Bacteria</taxon>
        <taxon>Pseudomonadati</taxon>
        <taxon>Bacteroidota</taxon>
        <taxon>Flavobacteriia</taxon>
        <taxon>Flavobacteriales</taxon>
        <taxon>Flavobacteriaceae</taxon>
        <taxon>Flavobacterium</taxon>
    </lineage>
</organism>
<accession>A0A6V6Z9M5</accession>
<protein>
    <submittedName>
        <fullName evidence="3">Glycosyl transferase family 1</fullName>
    </submittedName>
</protein>
<reference evidence="3 4" key="1">
    <citation type="submission" date="2020-06" db="EMBL/GenBank/DDBJ databases">
        <authorList>
            <person name="Criscuolo A."/>
        </authorList>
    </citation>
    <scope>NUCLEOTIDE SEQUENCE [LARGE SCALE GENOMIC DNA]</scope>
    <source>
        <strain evidence="4">CIP 111411</strain>
    </source>
</reference>
<proteinExistence type="predicted"/>
<dbReference type="SUPFAM" id="SSF53756">
    <property type="entry name" value="UDP-Glycosyltransferase/glycogen phosphorylase"/>
    <property type="match status" value="1"/>
</dbReference>
<dbReference type="GO" id="GO:0009103">
    <property type="term" value="P:lipopolysaccharide biosynthetic process"/>
    <property type="evidence" value="ECO:0007669"/>
    <property type="project" value="TreeGrafter"/>
</dbReference>
<comment type="caution">
    <text evidence="3">The sequence shown here is derived from an EMBL/GenBank/DDBJ whole genome shotgun (WGS) entry which is preliminary data.</text>
</comment>
<dbReference type="Gene3D" id="3.40.50.2000">
    <property type="entry name" value="Glycogen Phosphorylase B"/>
    <property type="match status" value="1"/>
</dbReference>
<dbReference type="PANTHER" id="PTHR46401:SF2">
    <property type="entry name" value="GLYCOSYLTRANSFERASE WBBK-RELATED"/>
    <property type="match status" value="1"/>
</dbReference>
<keyword evidence="4" id="KW-1185">Reference proteome</keyword>
<sequence length="364" mass="42544">MPKVILISQFALPYHKTGSWTTLYANYLRGTNQIDYVICEEPEKVFDNVKYEFVSQSKKYKFFKRWKKKPYFNYLQALKKNLNEEEKYVIQIVDNFGIVKPLQELLLQLGLRKNCFLQFFYHGFAPFYGNLASRYFYETIDEMVLLTHDSYKVHKECYTILPCRFSVLHNGIDTSKFQKISNEQKEILKDELELKDKKVFIWCSRDVPKKGLDFILPIWKKINTFHKNAILLVVGATRNTPVEGVRFLGQIPNDTLPKYYQTADCYLFPTLWHEGFGLSLIEALHSGCYCIASALGGVPEVLQYGKLGKLIQNPHFEQEWEDAILEFLDQNKNNSAPVLEELYSSESWNSGMNVIIENAKNRLQ</sequence>
<keyword evidence="1 3" id="KW-0808">Transferase</keyword>
<evidence type="ECO:0000256" key="1">
    <source>
        <dbReference type="ARBA" id="ARBA00022679"/>
    </source>
</evidence>
<dbReference type="PANTHER" id="PTHR46401">
    <property type="entry name" value="GLYCOSYLTRANSFERASE WBBK-RELATED"/>
    <property type="match status" value="1"/>
</dbReference>
<evidence type="ECO:0000259" key="2">
    <source>
        <dbReference type="Pfam" id="PF00534"/>
    </source>
</evidence>
<evidence type="ECO:0000313" key="3">
    <source>
        <dbReference type="EMBL" id="CAD0008478.1"/>
    </source>
</evidence>
<dbReference type="AlphaFoldDB" id="A0A6V6Z9M5"/>
<dbReference type="EMBL" id="CAIJDP010000088">
    <property type="protein sequence ID" value="CAD0008478.1"/>
    <property type="molecule type" value="Genomic_DNA"/>
</dbReference>
<name>A0A6V6Z9M5_9FLAO</name>